<dbReference type="AlphaFoldDB" id="D7KM12"/>
<keyword evidence="2" id="KW-1185">Reference proteome</keyword>
<gene>
    <name evidence="1" type="ORF">ARALYDRAFT_891259</name>
</gene>
<organism evidence="2">
    <name type="scientific">Arabidopsis lyrata subsp. lyrata</name>
    <name type="common">Lyre-leaved rock-cress</name>
    <dbReference type="NCBI Taxonomy" id="81972"/>
    <lineage>
        <taxon>Eukaryota</taxon>
        <taxon>Viridiplantae</taxon>
        <taxon>Streptophyta</taxon>
        <taxon>Embryophyta</taxon>
        <taxon>Tracheophyta</taxon>
        <taxon>Spermatophyta</taxon>
        <taxon>Magnoliopsida</taxon>
        <taxon>eudicotyledons</taxon>
        <taxon>Gunneridae</taxon>
        <taxon>Pentapetalae</taxon>
        <taxon>rosids</taxon>
        <taxon>malvids</taxon>
        <taxon>Brassicales</taxon>
        <taxon>Brassicaceae</taxon>
        <taxon>Camelineae</taxon>
        <taxon>Arabidopsis</taxon>
    </lineage>
</organism>
<dbReference type="EMBL" id="GL348713">
    <property type="protein sequence ID" value="EFH70172.1"/>
    <property type="molecule type" value="Genomic_DNA"/>
</dbReference>
<evidence type="ECO:0000313" key="2">
    <source>
        <dbReference type="Proteomes" id="UP000008694"/>
    </source>
</evidence>
<protein>
    <submittedName>
        <fullName evidence="1">Predicted protein</fullName>
    </submittedName>
</protein>
<reference evidence="2" key="1">
    <citation type="journal article" date="2011" name="Nat. Genet.">
        <title>The Arabidopsis lyrata genome sequence and the basis of rapid genome size change.</title>
        <authorList>
            <person name="Hu T.T."/>
            <person name="Pattyn P."/>
            <person name="Bakker E.G."/>
            <person name="Cao J."/>
            <person name="Cheng J.-F."/>
            <person name="Clark R.M."/>
            <person name="Fahlgren N."/>
            <person name="Fawcett J.A."/>
            <person name="Grimwood J."/>
            <person name="Gundlach H."/>
            <person name="Haberer G."/>
            <person name="Hollister J.D."/>
            <person name="Ossowski S."/>
            <person name="Ottilar R.P."/>
            <person name="Salamov A.A."/>
            <person name="Schneeberger K."/>
            <person name="Spannagl M."/>
            <person name="Wang X."/>
            <person name="Yang L."/>
            <person name="Nasrallah M.E."/>
            <person name="Bergelson J."/>
            <person name="Carrington J.C."/>
            <person name="Gaut B.S."/>
            <person name="Schmutz J."/>
            <person name="Mayer K.F.X."/>
            <person name="Van de Peer Y."/>
            <person name="Grigoriev I.V."/>
            <person name="Nordborg M."/>
            <person name="Weigel D."/>
            <person name="Guo Y.-L."/>
        </authorList>
    </citation>
    <scope>NUCLEOTIDE SEQUENCE [LARGE SCALE GENOMIC DNA]</scope>
    <source>
        <strain evidence="2">cv. MN47</strain>
    </source>
</reference>
<proteinExistence type="predicted"/>
<sequence>MESKSIVEALKNKGITGIGAARFCWGGEFGFLVPISLFPHSFYLHCPNKGYAISGTSNLMNHTLRTLVVYPKGNKEDNGRGIRLNVYGT</sequence>
<evidence type="ECO:0000313" key="1">
    <source>
        <dbReference type="EMBL" id="EFH70172.1"/>
    </source>
</evidence>
<accession>D7KM12</accession>
<dbReference type="Gramene" id="scaffold_104053.1">
    <property type="protein sequence ID" value="scaffold_104053.1"/>
    <property type="gene ID" value="scaffold_104053.1"/>
</dbReference>
<dbReference type="Proteomes" id="UP000008694">
    <property type="component" value="Unassembled WGS sequence"/>
</dbReference>
<dbReference type="HOGENOM" id="CLU_2457835_0_0_1"/>
<name>D7KM12_ARALL</name>